<sequence length="472" mass="49318">MQVTISVVSGAGSTDVLVEAAEDTPAVEVEAALRRLARTPGGAVRVEHPLLGAGAERRSWDEAGTLRDVGLVQGARVVLGDRPDPDREHEPEHEPGLELRVVSGPDAGSVHRLAPGDRELGRSGPVAWQDHSLSRRHCRLRLDEGGAAVSVTDLGSSNGTRLDGEPCPPHEPRPWRPGQVLAVGDSLVELHPAPAHDAAPVAAPTSAGDGHLVWGRPPPRPASYAPQPPPDPAQVGACATPAGRGWPRRWERRRDDPDHLLLRLGTVGHRGAPVTLPLGGLAAGDTVGLVGPDATVDAALRWWLLQLAALHAPDDLSLDVVGHRVDRSWSWLRWLPHRAGPPGPRPHLTVHHGATAPGPAPGPAPAGPLVVTGAGLDDLPERCAAVVEVGAHQPSYARLSRPGAPVVELRLDGVAAGWADRVARSLAPLVLPGAPPAPPEPGTAGAPGLRVRPLPWTVPEPAADWPSSRGRV</sequence>
<feature type="compositionally biased region" description="Pro residues" evidence="2">
    <location>
        <begin position="220"/>
        <end position="232"/>
    </location>
</feature>
<keyword evidence="5" id="KW-1185">Reference proteome</keyword>
<feature type="region of interest" description="Disordered" evidence="2">
    <location>
        <begin position="79"/>
        <end position="106"/>
    </location>
</feature>
<evidence type="ECO:0000259" key="3">
    <source>
        <dbReference type="PROSITE" id="PS50006"/>
    </source>
</evidence>
<dbReference type="SUPFAM" id="SSF49879">
    <property type="entry name" value="SMAD/FHA domain"/>
    <property type="match status" value="1"/>
</dbReference>
<feature type="compositionally biased region" description="Basic and acidic residues" evidence="2">
    <location>
        <begin position="79"/>
        <end position="97"/>
    </location>
</feature>
<gene>
    <name evidence="4" type="ORF">BKA08_000437</name>
</gene>
<dbReference type="InterPro" id="IPR000253">
    <property type="entry name" value="FHA_dom"/>
</dbReference>
<dbReference type="AlphaFoldDB" id="A0A7Y9JQZ4"/>
<keyword evidence="1" id="KW-0597">Phosphoprotein</keyword>
<comment type="caution">
    <text evidence="4">The sequence shown here is derived from an EMBL/GenBank/DDBJ whole genome shotgun (WGS) entry which is preliminary data.</text>
</comment>
<dbReference type="CDD" id="cd00060">
    <property type="entry name" value="FHA"/>
    <property type="match status" value="1"/>
</dbReference>
<name>A0A7Y9JQZ4_9ACTN</name>
<dbReference type="InterPro" id="IPR008984">
    <property type="entry name" value="SMAD_FHA_dom_sf"/>
</dbReference>
<feature type="compositionally biased region" description="Basic and acidic residues" evidence="2">
    <location>
        <begin position="162"/>
        <end position="174"/>
    </location>
</feature>
<evidence type="ECO:0000313" key="4">
    <source>
        <dbReference type="EMBL" id="NYD56199.1"/>
    </source>
</evidence>
<organism evidence="4 5">
    <name type="scientific">Nocardioides marinisabuli</name>
    <dbReference type="NCBI Taxonomy" id="419476"/>
    <lineage>
        <taxon>Bacteria</taxon>
        <taxon>Bacillati</taxon>
        <taxon>Actinomycetota</taxon>
        <taxon>Actinomycetes</taxon>
        <taxon>Propionibacteriales</taxon>
        <taxon>Nocardioidaceae</taxon>
        <taxon>Nocardioides</taxon>
    </lineage>
</organism>
<accession>A0A7Y9JQZ4</accession>
<feature type="region of interest" description="Disordered" evidence="2">
    <location>
        <begin position="434"/>
        <end position="472"/>
    </location>
</feature>
<dbReference type="EMBL" id="JACCBE010000001">
    <property type="protein sequence ID" value="NYD56199.1"/>
    <property type="molecule type" value="Genomic_DNA"/>
</dbReference>
<dbReference type="Gene3D" id="2.60.200.20">
    <property type="match status" value="1"/>
</dbReference>
<dbReference type="Proteomes" id="UP000516957">
    <property type="component" value="Unassembled WGS sequence"/>
</dbReference>
<evidence type="ECO:0000256" key="2">
    <source>
        <dbReference type="SAM" id="MobiDB-lite"/>
    </source>
</evidence>
<reference evidence="4 5" key="1">
    <citation type="submission" date="2020-07" db="EMBL/GenBank/DDBJ databases">
        <title>Sequencing the genomes of 1000 actinobacteria strains.</title>
        <authorList>
            <person name="Klenk H.-P."/>
        </authorList>
    </citation>
    <scope>NUCLEOTIDE SEQUENCE [LARGE SCALE GENOMIC DNA]</scope>
    <source>
        <strain evidence="4 5">DSM 18965</strain>
    </source>
</reference>
<dbReference type="Pfam" id="PF00498">
    <property type="entry name" value="FHA"/>
    <property type="match status" value="1"/>
</dbReference>
<proteinExistence type="predicted"/>
<feature type="region of interest" description="Disordered" evidence="2">
    <location>
        <begin position="150"/>
        <end position="174"/>
    </location>
</feature>
<feature type="domain" description="FHA" evidence="3">
    <location>
        <begin position="108"/>
        <end position="167"/>
    </location>
</feature>
<protein>
    <recommendedName>
        <fullName evidence="3">FHA domain-containing protein</fullName>
    </recommendedName>
</protein>
<evidence type="ECO:0000256" key="1">
    <source>
        <dbReference type="ARBA" id="ARBA00022553"/>
    </source>
</evidence>
<feature type="region of interest" description="Disordered" evidence="2">
    <location>
        <begin position="220"/>
        <end position="251"/>
    </location>
</feature>
<dbReference type="PROSITE" id="PS50006">
    <property type="entry name" value="FHA_DOMAIN"/>
    <property type="match status" value="1"/>
</dbReference>
<evidence type="ECO:0000313" key="5">
    <source>
        <dbReference type="Proteomes" id="UP000516957"/>
    </source>
</evidence>
<dbReference type="RefSeq" id="WP_179614136.1">
    <property type="nucleotide sequence ID" value="NZ_JACCBE010000001.1"/>
</dbReference>